<feature type="chain" id="PRO_5001462814" evidence="3">
    <location>
        <begin position="27"/>
        <end position="1236"/>
    </location>
</feature>
<accession>A0A011PJX6</accession>
<comment type="caution">
    <text evidence="6">The sequence shown here is derived from an EMBL/GenBank/DDBJ whole genome shotgun (WGS) entry which is preliminary data.</text>
</comment>
<dbReference type="Pfam" id="PF20148">
    <property type="entry name" value="DUF6531"/>
    <property type="match status" value="1"/>
</dbReference>
<reference evidence="6" key="1">
    <citation type="submission" date="2014-02" db="EMBL/GenBank/DDBJ databases">
        <title>Expanding our view of genomic diversity in Candidatus Accumulibacter clades.</title>
        <authorList>
            <person name="Skennerton C.T."/>
            <person name="Barr J.J."/>
            <person name="Slater F.R."/>
            <person name="Bond P.L."/>
            <person name="Tyson G.W."/>
        </authorList>
    </citation>
    <scope>NUCLEOTIDE SEQUENCE [LARGE SCALE GENOMIC DNA]</scope>
</reference>
<dbReference type="InterPro" id="IPR031325">
    <property type="entry name" value="RHS_repeat"/>
</dbReference>
<evidence type="ECO:0000256" key="2">
    <source>
        <dbReference type="SAM" id="MobiDB-lite"/>
    </source>
</evidence>
<dbReference type="PANTHER" id="PTHR32305:SF15">
    <property type="entry name" value="PROTEIN RHSA-RELATED"/>
    <property type="match status" value="1"/>
</dbReference>
<evidence type="ECO:0000256" key="3">
    <source>
        <dbReference type="SAM" id="SignalP"/>
    </source>
</evidence>
<sequence length="1236" mass="134314">MKHPFARLLPKVVALPLLLVVGAAFVQSSEAATCSYTNFQIGVEFSAQDGPDSDGKYRYAMMSPRCGPSGQVVDGSVGGGGVIEVGYHRPEELLAALRRTFGSSFAESRVFVDACRLNLILVNRRYPASHSIDGHLMAAYPDSTGATVHEGVFSAPILLALGTTVVPPAHCGCTGGLARSAGATVCSVPAAIKAADLCIGNPIVPGHGCKIQSETDYRFGGASPLSLQRHYSSQNPYHARSGAQSSLGSRWRHNHEVRLYPAAAPNLALLLRGDGLILHFHRRPGSSNEWLSDADVIGSLQQTASGWTWRDADDAIETFDSAGRRLRRVERGGLSLSYAYLPASDRLAVIEDHFGRRLTLNYNARNLLAEVITPAGDHITYTYDSEGQLVSVTMPDGHSRRYAYTQVTVDGHVEPTLLSGLTDENGNPYAAWTYDERARVASSEHAGGANRHRFSYQVDTTGQITGSRVLNPLDADTQYQFQRIFGANRIASISQPLIPGASRQYGYDANGNLASQTDYNGTRTHHTYDLSRNLETRRAEAVGTPAERTITTEWHPTYRLPLRRSEPLKRTSFAYDASGNLLSRSEQATSDPSGSLGFAASLVGSPRTWTFTYNAVGQILSVDGPRTDVADTTTYTYYEASEPDHGKRGQLASVTNALGHVTEVTAYDANGRPLVLIEPNGLVTTFSYDPRGRLTGQTVGSETTAFTTDAVGLLTRVTLPDGSFLAYTYDAAHRLQEITDAQGNTLRYTLDAAGNHVQEERRDPGGAIAQTRSRVYDALGRLVRELGAQAQLLAEYRYDAQGNRTAVSTPLGTGSRTTTYAHDALGRIIRQVDPLGGEARYAYDGQDRRIAVTDPRQLVTTTTLDGLGNAPREQSPDSGVRTRTYDAAGNLLSDTDAEGRTRMRQYDALNRLIRIDDADGSEIHLWDLGADGRGRLGRVEQRDASGALLLGIDRRYDEYGRLTQESRQLAGSDTRSEYRYLNGRLSGLTFPSGRRIDYRFDAQGRIGEVELTADGQKRTIARDIVYHPFGGLKALTNGAGQTLAWGQDPDGHPASYVLGGQVWQISHDNALRIVGQSSGIAGQSASYDYDPLDRLTRAVLPSVTHGYSYDATGNRLSQTSGAASRQYTISPTSNRLMQISGSAPRVYSSDASGNVTGDGLSQYRYNARGRLVAAVTAAGTTQYHIDPFGQRVRKTGTEDTLYHYDQEGRLISETATDGTPLRDYIWLGEQPLALIE</sequence>
<dbReference type="EMBL" id="JFAX01000014">
    <property type="protein sequence ID" value="EXI66564.1"/>
    <property type="molecule type" value="Genomic_DNA"/>
</dbReference>
<name>A0A011PJX6_9PROT</name>
<evidence type="ECO:0000259" key="5">
    <source>
        <dbReference type="Pfam" id="PF25023"/>
    </source>
</evidence>
<dbReference type="Gene3D" id="2.180.10.10">
    <property type="entry name" value="RHS repeat-associated core"/>
    <property type="match status" value="3"/>
</dbReference>
<dbReference type="Pfam" id="PF25023">
    <property type="entry name" value="TEN_YD-shell"/>
    <property type="match status" value="1"/>
</dbReference>
<dbReference type="STRING" id="1454001.AW08_02469"/>
<feature type="domain" description="DUF6531" evidence="4">
    <location>
        <begin position="200"/>
        <end position="280"/>
    </location>
</feature>
<feature type="signal peptide" evidence="3">
    <location>
        <begin position="1"/>
        <end position="26"/>
    </location>
</feature>
<dbReference type="PANTHER" id="PTHR32305">
    <property type="match status" value="1"/>
</dbReference>
<feature type="region of interest" description="Disordered" evidence="2">
    <location>
        <begin position="862"/>
        <end position="883"/>
    </location>
</feature>
<dbReference type="InterPro" id="IPR045351">
    <property type="entry name" value="DUF6531"/>
</dbReference>
<evidence type="ECO:0000313" key="7">
    <source>
        <dbReference type="Proteomes" id="UP000020218"/>
    </source>
</evidence>
<evidence type="ECO:0000259" key="4">
    <source>
        <dbReference type="Pfam" id="PF20148"/>
    </source>
</evidence>
<evidence type="ECO:0000313" key="6">
    <source>
        <dbReference type="EMBL" id="EXI66564.1"/>
    </source>
</evidence>
<evidence type="ECO:0000256" key="1">
    <source>
        <dbReference type="ARBA" id="ARBA00022737"/>
    </source>
</evidence>
<keyword evidence="3" id="KW-0732">Signal</keyword>
<gene>
    <name evidence="6" type="primary">wapA_1</name>
    <name evidence="6" type="ORF">AW08_02469</name>
</gene>
<dbReference type="NCBIfam" id="TIGR01643">
    <property type="entry name" value="YD_repeat_2x"/>
    <property type="match status" value="8"/>
</dbReference>
<keyword evidence="1" id="KW-0677">Repeat</keyword>
<dbReference type="InterPro" id="IPR050708">
    <property type="entry name" value="T6SS_VgrG/RHS"/>
</dbReference>
<dbReference type="InterPro" id="IPR006530">
    <property type="entry name" value="YD"/>
</dbReference>
<dbReference type="PATRIC" id="fig|1454001.3.peg.2522"/>
<dbReference type="InterPro" id="IPR056823">
    <property type="entry name" value="TEN-like_YD-shell"/>
</dbReference>
<organism evidence="6 7">
    <name type="scientific">Candidatus Accumulibacter adjunctus</name>
    <dbReference type="NCBI Taxonomy" id="1454001"/>
    <lineage>
        <taxon>Bacteria</taxon>
        <taxon>Pseudomonadati</taxon>
        <taxon>Pseudomonadota</taxon>
        <taxon>Betaproteobacteria</taxon>
        <taxon>Candidatus Accumulibacter</taxon>
    </lineage>
</organism>
<proteinExistence type="predicted"/>
<dbReference type="Pfam" id="PF05593">
    <property type="entry name" value="RHS_repeat"/>
    <property type="match status" value="7"/>
</dbReference>
<dbReference type="Proteomes" id="UP000020218">
    <property type="component" value="Unassembled WGS sequence"/>
</dbReference>
<feature type="domain" description="Teneurin-like YD-shell" evidence="5">
    <location>
        <begin position="1065"/>
        <end position="1194"/>
    </location>
</feature>
<dbReference type="AlphaFoldDB" id="A0A011PJX6"/>
<keyword evidence="7" id="KW-1185">Reference proteome</keyword>
<protein>
    <submittedName>
        <fullName evidence="6">Cell wall-associated polypeptide CWBP200</fullName>
    </submittedName>
</protein>